<accession>A0A0G0UL86</accession>
<sequence length="101" mass="11647">MKLGETEDGLPQTIPFSLSFSNLHIYLRLKTVPLTGDYFAGWKYLSNPLSLKKRIRSFFRTSGFSIQKINLTLPLPDILLLKFIRCQKGLFNFSSFSLWPS</sequence>
<proteinExistence type="predicted"/>
<protein>
    <submittedName>
        <fullName evidence="1">Uncharacterized protein</fullName>
    </submittedName>
</protein>
<comment type="caution">
    <text evidence="1">The sequence shown here is derived from an EMBL/GenBank/DDBJ whole genome shotgun (WGS) entry which is preliminary data.</text>
</comment>
<evidence type="ECO:0000313" key="1">
    <source>
        <dbReference type="EMBL" id="KKR88291.1"/>
    </source>
</evidence>
<dbReference type="EMBL" id="LCAJ01000007">
    <property type="protein sequence ID" value="KKR88291.1"/>
    <property type="molecule type" value="Genomic_DNA"/>
</dbReference>
<gene>
    <name evidence="1" type="ORF">UU37_C0007G0008</name>
</gene>
<organism evidence="1 2">
    <name type="scientific">Candidatus Gottesmanbacteria bacterium GW2011_GWA2_41_12</name>
    <dbReference type="NCBI Taxonomy" id="1618440"/>
    <lineage>
        <taxon>Bacteria</taxon>
        <taxon>Candidatus Gottesmaniibacteriota</taxon>
    </lineage>
</organism>
<dbReference type="AlphaFoldDB" id="A0A0G0UL86"/>
<evidence type="ECO:0000313" key="2">
    <source>
        <dbReference type="Proteomes" id="UP000033908"/>
    </source>
</evidence>
<reference evidence="1 2" key="1">
    <citation type="journal article" date="2015" name="Nature">
        <title>rRNA introns, odd ribosomes, and small enigmatic genomes across a large radiation of phyla.</title>
        <authorList>
            <person name="Brown C.T."/>
            <person name="Hug L.A."/>
            <person name="Thomas B.C."/>
            <person name="Sharon I."/>
            <person name="Castelle C.J."/>
            <person name="Singh A."/>
            <person name="Wilkins M.J."/>
            <person name="Williams K.H."/>
            <person name="Banfield J.F."/>
        </authorList>
    </citation>
    <scope>NUCLEOTIDE SEQUENCE [LARGE SCALE GENOMIC DNA]</scope>
</reference>
<dbReference type="Proteomes" id="UP000033908">
    <property type="component" value="Unassembled WGS sequence"/>
</dbReference>
<name>A0A0G0UL86_9BACT</name>